<protein>
    <submittedName>
        <fullName evidence="7">FAD-binding oxidoreductase</fullName>
    </submittedName>
</protein>
<dbReference type="PANTHER" id="PTHR42973:SF39">
    <property type="entry name" value="FAD-BINDING PCMH-TYPE DOMAIN-CONTAINING PROTEIN"/>
    <property type="match status" value="1"/>
</dbReference>
<evidence type="ECO:0000256" key="4">
    <source>
        <dbReference type="ARBA" id="ARBA00022827"/>
    </source>
</evidence>
<evidence type="ECO:0000313" key="7">
    <source>
        <dbReference type="EMBL" id="GAA3837896.1"/>
    </source>
</evidence>
<dbReference type="Pfam" id="PF01565">
    <property type="entry name" value="FAD_binding_4"/>
    <property type="match status" value="1"/>
</dbReference>
<comment type="caution">
    <text evidence="7">The sequence shown here is derived from an EMBL/GenBank/DDBJ whole genome shotgun (WGS) entry which is preliminary data.</text>
</comment>
<dbReference type="InterPro" id="IPR012951">
    <property type="entry name" value="BBE"/>
</dbReference>
<evidence type="ECO:0000313" key="8">
    <source>
        <dbReference type="Proteomes" id="UP001501624"/>
    </source>
</evidence>
<dbReference type="Gene3D" id="3.40.462.20">
    <property type="match status" value="1"/>
</dbReference>
<dbReference type="PROSITE" id="PS00862">
    <property type="entry name" value="OX2_COVAL_FAD"/>
    <property type="match status" value="1"/>
</dbReference>
<evidence type="ECO:0000256" key="2">
    <source>
        <dbReference type="ARBA" id="ARBA00005466"/>
    </source>
</evidence>
<keyword evidence="4" id="KW-0274">FAD</keyword>
<organism evidence="7 8">
    <name type="scientific">Amycolatopsis tucumanensis</name>
    <dbReference type="NCBI Taxonomy" id="401106"/>
    <lineage>
        <taxon>Bacteria</taxon>
        <taxon>Bacillati</taxon>
        <taxon>Actinomycetota</taxon>
        <taxon>Actinomycetes</taxon>
        <taxon>Pseudonocardiales</taxon>
        <taxon>Pseudonocardiaceae</taxon>
        <taxon>Amycolatopsis</taxon>
    </lineage>
</organism>
<evidence type="ECO:0000259" key="6">
    <source>
        <dbReference type="PROSITE" id="PS51387"/>
    </source>
</evidence>
<gene>
    <name evidence="7" type="ORF">GCM10022380_65020</name>
</gene>
<dbReference type="InterPro" id="IPR006094">
    <property type="entry name" value="Oxid_FAD_bind_N"/>
</dbReference>
<dbReference type="InterPro" id="IPR016166">
    <property type="entry name" value="FAD-bd_PCMH"/>
</dbReference>
<keyword evidence="5" id="KW-0560">Oxidoreductase</keyword>
<keyword evidence="8" id="KW-1185">Reference proteome</keyword>
<comment type="cofactor">
    <cofactor evidence="1">
        <name>FAD</name>
        <dbReference type="ChEBI" id="CHEBI:57692"/>
    </cofactor>
</comment>
<comment type="similarity">
    <text evidence="2">Belongs to the oxygen-dependent FAD-linked oxidoreductase family.</text>
</comment>
<evidence type="ECO:0000256" key="3">
    <source>
        <dbReference type="ARBA" id="ARBA00022630"/>
    </source>
</evidence>
<dbReference type="Pfam" id="PF08031">
    <property type="entry name" value="BBE"/>
    <property type="match status" value="1"/>
</dbReference>
<reference evidence="8" key="1">
    <citation type="journal article" date="2019" name="Int. J. Syst. Evol. Microbiol.">
        <title>The Global Catalogue of Microorganisms (GCM) 10K type strain sequencing project: providing services to taxonomists for standard genome sequencing and annotation.</title>
        <authorList>
            <consortium name="The Broad Institute Genomics Platform"/>
            <consortium name="The Broad Institute Genome Sequencing Center for Infectious Disease"/>
            <person name="Wu L."/>
            <person name="Ma J."/>
        </authorList>
    </citation>
    <scope>NUCLEOTIDE SEQUENCE [LARGE SCALE GENOMIC DNA]</scope>
    <source>
        <strain evidence="8">JCM 17017</strain>
    </source>
</reference>
<dbReference type="InterPro" id="IPR036318">
    <property type="entry name" value="FAD-bd_PCMH-like_sf"/>
</dbReference>
<feature type="domain" description="FAD-binding PCMH-type" evidence="6">
    <location>
        <begin position="35"/>
        <end position="203"/>
    </location>
</feature>
<sequence>MTQPNTAELARAVQGAVLRPGDPGYAEECAGFNPIHPLTPAIVVAAESVDDVRHAVRFARDNSMPVAVKATGHQVVDPAAEALLITTRRLDEVSVAGRVARAGGGARWQQVLDEAAKSGLAPIAGSAPSVGVVGYSLGGGLSPVLGRKYGYAADHVRRIEIVTADGEFRVASADSEPELFWALRGGIGNFGVVTAIEFDLFPHPRFYGGALYFPGADTEAVLRAWREWVPTLPEEATTSVMVQRLPPMPELPEPLRGAFVVHLRFAHLGEAAEAERLLAPMRAAAPAVLDLIGEKPFTSIAEIHLDPTDPIPHFSGGASLGELSTATVGKLVELTGPDSDCPLLGVELRALGGAFDREPAVPNAVPSRGVPFALYALGVGGPDAMPTMGAYFDRIVDGLRPWTTARRTPTFLVERDATPAGVRAAYGDAVHDRLAAVKRAYDPANTFRFNHNIQPAG</sequence>
<dbReference type="RefSeq" id="WP_237335458.1">
    <property type="nucleotide sequence ID" value="NZ_BAABCM010000011.1"/>
</dbReference>
<dbReference type="SUPFAM" id="SSF56176">
    <property type="entry name" value="FAD-binding/transporter-associated domain-like"/>
    <property type="match status" value="1"/>
</dbReference>
<dbReference type="PROSITE" id="PS51387">
    <property type="entry name" value="FAD_PCMH"/>
    <property type="match status" value="1"/>
</dbReference>
<evidence type="ECO:0000256" key="1">
    <source>
        <dbReference type="ARBA" id="ARBA00001974"/>
    </source>
</evidence>
<proteinExistence type="inferred from homology"/>
<name>A0ABP7J920_9PSEU</name>
<dbReference type="EMBL" id="BAABCM010000011">
    <property type="protein sequence ID" value="GAA3837896.1"/>
    <property type="molecule type" value="Genomic_DNA"/>
</dbReference>
<dbReference type="Proteomes" id="UP001501624">
    <property type="component" value="Unassembled WGS sequence"/>
</dbReference>
<keyword evidence="3" id="KW-0285">Flavoprotein</keyword>
<dbReference type="Gene3D" id="3.30.43.10">
    <property type="entry name" value="Uridine Diphospho-n-acetylenolpyruvylglucosamine Reductase, domain 2"/>
    <property type="match status" value="1"/>
</dbReference>
<dbReference type="InterPro" id="IPR006093">
    <property type="entry name" value="Oxy_OxRdtase_FAD_BS"/>
</dbReference>
<dbReference type="Gene3D" id="3.30.465.10">
    <property type="match status" value="1"/>
</dbReference>
<dbReference type="InterPro" id="IPR016169">
    <property type="entry name" value="FAD-bd_PCMH_sub2"/>
</dbReference>
<evidence type="ECO:0000256" key="5">
    <source>
        <dbReference type="ARBA" id="ARBA00023002"/>
    </source>
</evidence>
<dbReference type="InterPro" id="IPR016167">
    <property type="entry name" value="FAD-bd_PCMH_sub1"/>
</dbReference>
<dbReference type="PANTHER" id="PTHR42973">
    <property type="entry name" value="BINDING OXIDOREDUCTASE, PUTATIVE (AFU_ORTHOLOGUE AFUA_1G17690)-RELATED"/>
    <property type="match status" value="1"/>
</dbReference>
<dbReference type="InterPro" id="IPR050416">
    <property type="entry name" value="FAD-linked_Oxidoreductase"/>
</dbReference>
<accession>A0ABP7J920</accession>